<evidence type="ECO:0000256" key="3">
    <source>
        <dbReference type="ARBA" id="ARBA00022723"/>
    </source>
</evidence>
<comment type="subcellular location">
    <subcellularLocation>
        <location evidence="1">Cytoplasm</location>
    </subcellularLocation>
</comment>
<reference evidence="10" key="1">
    <citation type="submission" date="2025-08" db="UniProtKB">
        <authorList>
            <consortium name="RefSeq"/>
        </authorList>
    </citation>
    <scope>IDENTIFICATION</scope>
    <source>
        <tissue evidence="10">Blood</tissue>
    </source>
</reference>
<dbReference type="PROSITE" id="PS50119">
    <property type="entry name" value="ZF_BBOX"/>
    <property type="match status" value="1"/>
</dbReference>
<dbReference type="SUPFAM" id="SSF57850">
    <property type="entry name" value="RING/U-box"/>
    <property type="match status" value="1"/>
</dbReference>
<evidence type="ECO:0000256" key="4">
    <source>
        <dbReference type="ARBA" id="ARBA00022771"/>
    </source>
</evidence>
<evidence type="ECO:0000256" key="2">
    <source>
        <dbReference type="ARBA" id="ARBA00022490"/>
    </source>
</evidence>
<dbReference type="CDD" id="cd16591">
    <property type="entry name" value="RING-HC_TRIM5-like_C-IV"/>
    <property type="match status" value="1"/>
</dbReference>
<feature type="domain" description="RING-type" evidence="8">
    <location>
        <begin position="15"/>
        <end position="60"/>
    </location>
</feature>
<accession>A0A9W3HC65</accession>
<dbReference type="AlphaFoldDB" id="A0A9W3HC65"/>
<feature type="domain" description="B box-type" evidence="9">
    <location>
        <begin position="92"/>
        <end position="133"/>
    </location>
</feature>
<dbReference type="RefSeq" id="XP_045365833.1">
    <property type="nucleotide sequence ID" value="XM_045509877.1"/>
</dbReference>
<keyword evidence="3" id="KW-0479">Metal-binding</keyword>
<evidence type="ECO:0000256" key="5">
    <source>
        <dbReference type="ARBA" id="ARBA00022833"/>
    </source>
</evidence>
<dbReference type="InterPro" id="IPR027370">
    <property type="entry name" value="Znf-RING_euk"/>
</dbReference>
<evidence type="ECO:0000256" key="1">
    <source>
        <dbReference type="ARBA" id="ARBA00004496"/>
    </source>
</evidence>
<dbReference type="InterPro" id="IPR000315">
    <property type="entry name" value="Znf_B-box"/>
</dbReference>
<dbReference type="SMART" id="SM00336">
    <property type="entry name" value="BBOX"/>
    <property type="match status" value="1"/>
</dbReference>
<dbReference type="Pfam" id="PF13445">
    <property type="entry name" value="zf-RING_UBOX"/>
    <property type="match status" value="1"/>
</dbReference>
<dbReference type="PROSITE" id="PS50089">
    <property type="entry name" value="ZF_RING_2"/>
    <property type="match status" value="1"/>
</dbReference>
<evidence type="ECO:0000259" key="9">
    <source>
        <dbReference type="PROSITE" id="PS50119"/>
    </source>
</evidence>
<evidence type="ECO:0000256" key="7">
    <source>
        <dbReference type="PROSITE-ProRule" id="PRU00024"/>
    </source>
</evidence>
<keyword evidence="6" id="KW-0175">Coiled coil</keyword>
<proteinExistence type="predicted"/>
<dbReference type="GO" id="GO:0005737">
    <property type="term" value="C:cytoplasm"/>
    <property type="evidence" value="ECO:0007669"/>
    <property type="project" value="UniProtKB-SubCell"/>
</dbReference>
<dbReference type="PANTHER" id="PTHR24103">
    <property type="entry name" value="E3 UBIQUITIN-PROTEIN LIGASE TRIM"/>
    <property type="match status" value="1"/>
</dbReference>
<dbReference type="SMART" id="SM00184">
    <property type="entry name" value="RING"/>
    <property type="match status" value="1"/>
</dbReference>
<dbReference type="InterPro" id="IPR013083">
    <property type="entry name" value="Znf_RING/FYVE/PHD"/>
</dbReference>
<dbReference type="GO" id="GO:0008270">
    <property type="term" value="F:zinc ion binding"/>
    <property type="evidence" value="ECO:0007669"/>
    <property type="project" value="UniProtKB-KW"/>
</dbReference>
<keyword evidence="5" id="KW-0862">Zinc</keyword>
<dbReference type="InterPro" id="IPR001841">
    <property type="entry name" value="Znf_RING"/>
</dbReference>
<evidence type="ECO:0000313" key="10">
    <source>
        <dbReference type="RefSeq" id="XP_045365833.1"/>
    </source>
</evidence>
<sequence length="153" mass="17565">MASGILVNIQEKVTCPICLELLTEPRSLDCGHTFSQACITANNKESKTGQEGESSCPLCRVSYEPKNLRPNRHVANIVERLREVRLSLEVEQKENLCTHHKEKLQLSCEEDGKAICWLCEESQQRHDLTREDSKRYSKTRSRSLQSSVIKFKF</sequence>
<dbReference type="InterPro" id="IPR050143">
    <property type="entry name" value="TRIM/RBCC"/>
</dbReference>
<gene>
    <name evidence="10" type="primary">LOC123614324</name>
</gene>
<evidence type="ECO:0000259" key="8">
    <source>
        <dbReference type="PROSITE" id="PS50089"/>
    </source>
</evidence>
<name>A0A9W3HC65_CAMBA</name>
<keyword evidence="4 7" id="KW-0863">Zinc-finger</keyword>
<dbReference type="SUPFAM" id="SSF57845">
    <property type="entry name" value="B-box zinc-binding domain"/>
    <property type="match status" value="1"/>
</dbReference>
<dbReference type="Pfam" id="PF00643">
    <property type="entry name" value="zf-B_box"/>
    <property type="match status" value="1"/>
</dbReference>
<evidence type="ECO:0000256" key="6">
    <source>
        <dbReference type="ARBA" id="ARBA00023054"/>
    </source>
</evidence>
<dbReference type="FunFam" id="3.30.40.10:FF:000144">
    <property type="entry name" value="Tripartite motif-containing 5 (Predicted)"/>
    <property type="match status" value="1"/>
</dbReference>
<protein>
    <submittedName>
        <fullName evidence="10">Tripartite motif-containing protein 5-like</fullName>
    </submittedName>
</protein>
<organism evidence="10">
    <name type="scientific">Camelus bactrianus</name>
    <name type="common">Bactrian camel</name>
    <dbReference type="NCBI Taxonomy" id="9837"/>
    <lineage>
        <taxon>Eukaryota</taxon>
        <taxon>Metazoa</taxon>
        <taxon>Chordata</taxon>
        <taxon>Craniata</taxon>
        <taxon>Vertebrata</taxon>
        <taxon>Euteleostomi</taxon>
        <taxon>Mammalia</taxon>
        <taxon>Eutheria</taxon>
        <taxon>Laurasiatheria</taxon>
        <taxon>Artiodactyla</taxon>
        <taxon>Tylopoda</taxon>
        <taxon>Camelidae</taxon>
        <taxon>Camelus</taxon>
    </lineage>
</organism>
<dbReference type="Gene3D" id="3.30.40.10">
    <property type="entry name" value="Zinc/RING finger domain, C3HC4 (zinc finger)"/>
    <property type="match status" value="1"/>
</dbReference>
<dbReference type="Gene3D" id="3.30.160.60">
    <property type="entry name" value="Classic Zinc Finger"/>
    <property type="match status" value="1"/>
</dbReference>
<keyword evidence="2" id="KW-0963">Cytoplasm</keyword>